<dbReference type="Pfam" id="PF08974">
    <property type="entry name" value="DUF1877"/>
    <property type="match status" value="1"/>
</dbReference>
<dbReference type="EMBL" id="NDXW01000001">
    <property type="protein sequence ID" value="RDH43984.1"/>
    <property type="molecule type" value="Genomic_DNA"/>
</dbReference>
<dbReference type="InterPro" id="IPR015068">
    <property type="entry name" value="DUF1877"/>
</dbReference>
<dbReference type="AlphaFoldDB" id="A0A4P9VNL0"/>
<sequence length="159" mass="17740">MSMNAYFRRMSYGTIHKILSSPEWLPRVIFTECDKTTLDIDKSWHIIHYLLCGSAQTTDELISEVILGGRPISADDLGCGPARYFEPLKVALIADELAPIDAKQLMRHYSVGKFSRAGIYGKCSDAVDDISFISCNFDSLKAFYITAAHNKEGIITVII</sequence>
<evidence type="ECO:0000313" key="1">
    <source>
        <dbReference type="EMBL" id="RDH43984.1"/>
    </source>
</evidence>
<gene>
    <name evidence="1" type="ORF">B9G39_11300</name>
</gene>
<keyword evidence="2" id="KW-1185">Reference proteome</keyword>
<proteinExistence type="predicted"/>
<protein>
    <submittedName>
        <fullName evidence="1">DUF1877 family protein</fullName>
    </submittedName>
</protein>
<dbReference type="InterPro" id="IPR035944">
    <property type="entry name" value="YfbM-like_sf"/>
</dbReference>
<evidence type="ECO:0000313" key="2">
    <source>
        <dbReference type="Proteomes" id="UP000257039"/>
    </source>
</evidence>
<organism evidence="1 2">
    <name type="scientific">Zooshikella ganghwensis</name>
    <dbReference type="NCBI Taxonomy" id="202772"/>
    <lineage>
        <taxon>Bacteria</taxon>
        <taxon>Pseudomonadati</taxon>
        <taxon>Pseudomonadota</taxon>
        <taxon>Gammaproteobacteria</taxon>
        <taxon>Oceanospirillales</taxon>
        <taxon>Zooshikellaceae</taxon>
        <taxon>Zooshikella</taxon>
    </lineage>
</organism>
<dbReference type="Proteomes" id="UP000257039">
    <property type="component" value="Unassembled WGS sequence"/>
</dbReference>
<dbReference type="Gene3D" id="3.40.1760.10">
    <property type="entry name" value="YfbM-like super family"/>
    <property type="match status" value="1"/>
</dbReference>
<name>A0A4P9VNL0_9GAMM</name>
<accession>A0A4P9VNL0</accession>
<comment type="caution">
    <text evidence="1">The sequence shown here is derived from an EMBL/GenBank/DDBJ whole genome shotgun (WGS) entry which is preliminary data.</text>
</comment>
<dbReference type="RefSeq" id="WP_094787206.1">
    <property type="nucleotide sequence ID" value="NZ_NDXW01000001.1"/>
</dbReference>
<dbReference type="SUPFAM" id="SSF111069">
    <property type="entry name" value="Hypothetical protein yfbM"/>
    <property type="match status" value="1"/>
</dbReference>
<reference evidence="1 2" key="1">
    <citation type="submission" date="2017-04" db="EMBL/GenBank/DDBJ databases">
        <title>Draft genome sequence of Zooshikella ganghwensis VG4 isolated from Red Sea sediments.</title>
        <authorList>
            <person name="Rehman Z."/>
            <person name="Alam I."/>
            <person name="Kamau A."/>
            <person name="Bajic V."/>
            <person name="Leiknes T."/>
        </authorList>
    </citation>
    <scope>NUCLEOTIDE SEQUENCE [LARGE SCALE GENOMIC DNA]</scope>
    <source>
        <strain evidence="1 2">VG4</strain>
    </source>
</reference>